<evidence type="ECO:0000313" key="2">
    <source>
        <dbReference type="EMBL" id="PRY37394.1"/>
    </source>
</evidence>
<dbReference type="SMART" id="SM00347">
    <property type="entry name" value="HTH_MARR"/>
    <property type="match status" value="1"/>
</dbReference>
<dbReference type="PANTHER" id="PTHR33164">
    <property type="entry name" value="TRANSCRIPTIONAL REGULATOR, MARR FAMILY"/>
    <property type="match status" value="1"/>
</dbReference>
<organism evidence="2 3">
    <name type="scientific">Umezawaea tangerina</name>
    <dbReference type="NCBI Taxonomy" id="84725"/>
    <lineage>
        <taxon>Bacteria</taxon>
        <taxon>Bacillati</taxon>
        <taxon>Actinomycetota</taxon>
        <taxon>Actinomycetes</taxon>
        <taxon>Pseudonocardiales</taxon>
        <taxon>Pseudonocardiaceae</taxon>
        <taxon>Umezawaea</taxon>
    </lineage>
</organism>
<dbReference type="RefSeq" id="WP_106191721.1">
    <property type="nucleotide sequence ID" value="NZ_PVTF01000010.1"/>
</dbReference>
<feature type="domain" description="HTH marR-type" evidence="1">
    <location>
        <begin position="15"/>
        <end position="150"/>
    </location>
</feature>
<evidence type="ECO:0000259" key="1">
    <source>
        <dbReference type="PROSITE" id="PS50995"/>
    </source>
</evidence>
<dbReference type="InterPro" id="IPR000835">
    <property type="entry name" value="HTH_MarR-typ"/>
</dbReference>
<gene>
    <name evidence="2" type="ORF">CLV43_110205</name>
</gene>
<dbReference type="PROSITE" id="PS50995">
    <property type="entry name" value="HTH_MARR_2"/>
    <property type="match status" value="1"/>
</dbReference>
<dbReference type="InterPro" id="IPR039422">
    <property type="entry name" value="MarR/SlyA-like"/>
</dbReference>
<dbReference type="EMBL" id="PVTF01000010">
    <property type="protein sequence ID" value="PRY37394.1"/>
    <property type="molecule type" value="Genomic_DNA"/>
</dbReference>
<protein>
    <submittedName>
        <fullName evidence="2">MarR family transcriptional regulator</fullName>
    </submittedName>
</protein>
<accession>A0A2T0SVE7</accession>
<dbReference type="GO" id="GO:0003700">
    <property type="term" value="F:DNA-binding transcription factor activity"/>
    <property type="evidence" value="ECO:0007669"/>
    <property type="project" value="InterPro"/>
</dbReference>
<comment type="caution">
    <text evidence="2">The sequence shown here is derived from an EMBL/GenBank/DDBJ whole genome shotgun (WGS) entry which is preliminary data.</text>
</comment>
<dbReference type="Proteomes" id="UP000239494">
    <property type="component" value="Unassembled WGS sequence"/>
</dbReference>
<dbReference type="PRINTS" id="PR00598">
    <property type="entry name" value="HTHMARR"/>
</dbReference>
<keyword evidence="3" id="KW-1185">Reference proteome</keyword>
<dbReference type="InterPro" id="IPR036390">
    <property type="entry name" value="WH_DNA-bd_sf"/>
</dbReference>
<reference evidence="2 3" key="1">
    <citation type="submission" date="2018-03" db="EMBL/GenBank/DDBJ databases">
        <title>Genomic Encyclopedia of Archaeal and Bacterial Type Strains, Phase II (KMG-II): from individual species to whole genera.</title>
        <authorList>
            <person name="Goeker M."/>
        </authorList>
    </citation>
    <scope>NUCLEOTIDE SEQUENCE [LARGE SCALE GENOMIC DNA]</scope>
    <source>
        <strain evidence="2 3">DSM 44720</strain>
    </source>
</reference>
<dbReference type="AlphaFoldDB" id="A0A2T0SVE7"/>
<evidence type="ECO:0000313" key="3">
    <source>
        <dbReference type="Proteomes" id="UP000239494"/>
    </source>
</evidence>
<dbReference type="GO" id="GO:0006950">
    <property type="term" value="P:response to stress"/>
    <property type="evidence" value="ECO:0007669"/>
    <property type="project" value="TreeGrafter"/>
</dbReference>
<proteinExistence type="predicted"/>
<dbReference type="Pfam" id="PF12802">
    <property type="entry name" value="MarR_2"/>
    <property type="match status" value="1"/>
</dbReference>
<dbReference type="Gene3D" id="1.10.10.10">
    <property type="entry name" value="Winged helix-like DNA-binding domain superfamily/Winged helix DNA-binding domain"/>
    <property type="match status" value="1"/>
</dbReference>
<dbReference type="PANTHER" id="PTHR33164:SF104">
    <property type="entry name" value="TRANSCRIPTIONAL REGULATORY PROTEIN"/>
    <property type="match status" value="1"/>
</dbReference>
<dbReference type="SUPFAM" id="SSF46785">
    <property type="entry name" value="Winged helix' DNA-binding domain"/>
    <property type="match status" value="1"/>
</dbReference>
<name>A0A2T0SVE7_9PSEU</name>
<sequence>MTPPPSPEPSRTELAAESWEALFRAQSALLRRFAADDVWSPISLREYDVLFTLSRRPDHRARLRDLNREVLLSQPSLSRLVERLSDAGLLRREADRSDGRGTIVVLTDAGLAMQRSVGRRHTTSIRRYVGPALDDEELRTLQRLCDKLRLAQESIPD</sequence>
<dbReference type="OrthoDB" id="3178168at2"/>
<dbReference type="InterPro" id="IPR036388">
    <property type="entry name" value="WH-like_DNA-bd_sf"/>
</dbReference>